<reference evidence="1 2" key="1">
    <citation type="journal article" date="2009" name="Appl. Environ. Microbiol.">
        <title>Three genomes from the phylum Acidobacteria provide insight into the lifestyles of these microorganisms in soils.</title>
        <authorList>
            <person name="Ward N.L."/>
            <person name="Challacombe J.F."/>
            <person name="Janssen P.H."/>
            <person name="Henrissat B."/>
            <person name="Coutinho P.M."/>
            <person name="Wu M."/>
            <person name="Xie G."/>
            <person name="Haft D.H."/>
            <person name="Sait M."/>
            <person name="Badger J."/>
            <person name="Barabote R.D."/>
            <person name="Bradley B."/>
            <person name="Brettin T.S."/>
            <person name="Brinkac L.M."/>
            <person name="Bruce D."/>
            <person name="Creasy T."/>
            <person name="Daugherty S.C."/>
            <person name="Davidsen T.M."/>
            <person name="DeBoy R.T."/>
            <person name="Detter J.C."/>
            <person name="Dodson R.J."/>
            <person name="Durkin A.S."/>
            <person name="Ganapathy A."/>
            <person name="Gwinn-Giglio M."/>
            <person name="Han C.S."/>
            <person name="Khouri H."/>
            <person name="Kiss H."/>
            <person name="Kothari S.P."/>
            <person name="Madupu R."/>
            <person name="Nelson K.E."/>
            <person name="Nelson W.C."/>
            <person name="Paulsen I."/>
            <person name="Penn K."/>
            <person name="Ren Q."/>
            <person name="Rosovitz M.J."/>
            <person name="Selengut J.D."/>
            <person name="Shrivastava S."/>
            <person name="Sullivan S.A."/>
            <person name="Tapia R."/>
            <person name="Thompson L.S."/>
            <person name="Watkins K.L."/>
            <person name="Yang Q."/>
            <person name="Yu C."/>
            <person name="Zafar N."/>
            <person name="Zhou L."/>
            <person name="Kuske C.R."/>
        </authorList>
    </citation>
    <scope>NUCLEOTIDE SEQUENCE [LARGE SCALE GENOMIC DNA]</scope>
    <source>
        <strain evidence="1 2">Ellin345</strain>
    </source>
</reference>
<accession>Q1IU63</accession>
<organism evidence="1 2">
    <name type="scientific">Koribacter versatilis (strain Ellin345)</name>
    <dbReference type="NCBI Taxonomy" id="204669"/>
    <lineage>
        <taxon>Bacteria</taxon>
        <taxon>Pseudomonadati</taxon>
        <taxon>Acidobacteriota</taxon>
        <taxon>Terriglobia</taxon>
        <taxon>Terriglobales</taxon>
        <taxon>Candidatus Korobacteraceae</taxon>
        <taxon>Candidatus Korobacter</taxon>
    </lineage>
</organism>
<dbReference type="Proteomes" id="UP000002432">
    <property type="component" value="Chromosome"/>
</dbReference>
<dbReference type="EnsemblBacteria" id="ABF39587">
    <property type="protein sequence ID" value="ABF39587"/>
    <property type="gene ID" value="Acid345_0582"/>
</dbReference>
<dbReference type="RefSeq" id="WP_011521389.1">
    <property type="nucleotide sequence ID" value="NC_008009.1"/>
</dbReference>
<dbReference type="EMBL" id="CP000360">
    <property type="protein sequence ID" value="ABF39587.1"/>
    <property type="molecule type" value="Genomic_DNA"/>
</dbReference>
<name>Q1IU63_KORVE</name>
<dbReference type="AlphaFoldDB" id="Q1IU63"/>
<dbReference type="KEGG" id="aba:Acid345_0582"/>
<keyword evidence="2" id="KW-1185">Reference proteome</keyword>
<sequence length="118" mass="12731">MNLESNAAKTIAALAVLNIGLFFSHHVPVKAIYTPTVQASVVSQRAEMCKVRTEARLAAMEARLQARAAAREMVRARRQVKQATVMAPNATPTKCNMSVTDYVRGIVSSGMRTLASGI</sequence>
<protein>
    <submittedName>
        <fullName evidence="1">Uncharacterized protein</fullName>
    </submittedName>
</protein>
<evidence type="ECO:0000313" key="2">
    <source>
        <dbReference type="Proteomes" id="UP000002432"/>
    </source>
</evidence>
<proteinExistence type="predicted"/>
<dbReference type="STRING" id="204669.Acid345_0582"/>
<dbReference type="HOGENOM" id="CLU_2070012_0_0_0"/>
<evidence type="ECO:0000313" key="1">
    <source>
        <dbReference type="EMBL" id="ABF39587.1"/>
    </source>
</evidence>
<gene>
    <name evidence="1" type="ordered locus">Acid345_0582</name>
</gene>